<dbReference type="EMBL" id="FUKI01000023">
    <property type="protein sequence ID" value="SJM89725.1"/>
    <property type="molecule type" value="Genomic_DNA"/>
</dbReference>
<gene>
    <name evidence="2" type="ORF">CRENPOLYSF1_1190007</name>
</gene>
<evidence type="ECO:0000259" key="1">
    <source>
        <dbReference type="Pfam" id="PF10047"/>
    </source>
</evidence>
<feature type="domain" description="DUF2281" evidence="1">
    <location>
        <begin position="6"/>
        <end position="60"/>
    </location>
</feature>
<reference evidence="3" key="1">
    <citation type="submission" date="2017-02" db="EMBL/GenBank/DDBJ databases">
        <authorList>
            <person name="Daims H."/>
        </authorList>
    </citation>
    <scope>NUCLEOTIDE SEQUENCE [LARGE SCALE GENOMIC DNA]</scope>
</reference>
<proteinExistence type="predicted"/>
<evidence type="ECO:0000313" key="3">
    <source>
        <dbReference type="Proteomes" id="UP000195667"/>
    </source>
</evidence>
<dbReference type="AlphaFoldDB" id="A0A1R4H0J2"/>
<accession>A0A1R4H0J2</accession>
<dbReference type="InterPro" id="IPR018739">
    <property type="entry name" value="DUF2281"/>
</dbReference>
<dbReference type="RefSeq" id="WP_176370996.1">
    <property type="nucleotide sequence ID" value="NZ_FUKI01000023.1"/>
</dbReference>
<sequence length="79" mass="9029">MNYIHEINTQCQRLPEDLQKEVVDFIGYLATRYQLNPINQSQLALSDTELKQATGILKAPKAVSLEEMDRVIKNRGGRL</sequence>
<keyword evidence="3" id="KW-1185">Reference proteome</keyword>
<evidence type="ECO:0000313" key="2">
    <source>
        <dbReference type="EMBL" id="SJM89725.1"/>
    </source>
</evidence>
<dbReference type="Proteomes" id="UP000195667">
    <property type="component" value="Unassembled WGS sequence"/>
</dbReference>
<protein>
    <recommendedName>
        <fullName evidence="1">DUF2281 domain-containing protein</fullName>
    </recommendedName>
</protein>
<organism evidence="2 3">
    <name type="scientific">Crenothrix polyspora</name>
    <dbReference type="NCBI Taxonomy" id="360316"/>
    <lineage>
        <taxon>Bacteria</taxon>
        <taxon>Pseudomonadati</taxon>
        <taxon>Pseudomonadota</taxon>
        <taxon>Gammaproteobacteria</taxon>
        <taxon>Methylococcales</taxon>
        <taxon>Crenotrichaceae</taxon>
        <taxon>Crenothrix</taxon>
    </lineage>
</organism>
<name>A0A1R4H0J2_9GAMM</name>
<dbReference type="Pfam" id="PF10047">
    <property type="entry name" value="DUF2281"/>
    <property type="match status" value="1"/>
</dbReference>